<dbReference type="InterPro" id="IPR002885">
    <property type="entry name" value="PPR_rpt"/>
</dbReference>
<evidence type="ECO:0000256" key="2">
    <source>
        <dbReference type="PROSITE-ProRule" id="PRU00708"/>
    </source>
</evidence>
<evidence type="ECO:0000313" key="4">
    <source>
        <dbReference type="EMBL" id="OVA10587.1"/>
    </source>
</evidence>
<dbReference type="STRING" id="56857.A0A200QJM3"/>
<name>A0A200QJM3_MACCD</name>
<feature type="repeat" description="PPR" evidence="2">
    <location>
        <begin position="307"/>
        <end position="341"/>
    </location>
</feature>
<dbReference type="AlphaFoldDB" id="A0A200QJM3"/>
<evidence type="ECO:0000313" key="5">
    <source>
        <dbReference type="Proteomes" id="UP000195402"/>
    </source>
</evidence>
<dbReference type="Pfam" id="PF13041">
    <property type="entry name" value="PPR_2"/>
    <property type="match status" value="2"/>
</dbReference>
<dbReference type="FunFam" id="1.25.40.10:FF:000144">
    <property type="entry name" value="Pentatricopeptide repeat-containing protein, mitochondrial"/>
    <property type="match status" value="1"/>
</dbReference>
<dbReference type="FunCoup" id="A0A200QJM3">
    <property type="interactions" value="926"/>
</dbReference>
<dbReference type="GO" id="GO:0003723">
    <property type="term" value="F:RNA binding"/>
    <property type="evidence" value="ECO:0007669"/>
    <property type="project" value="InterPro"/>
</dbReference>
<feature type="domain" description="DYW" evidence="3">
    <location>
        <begin position="522"/>
        <end position="614"/>
    </location>
</feature>
<keyword evidence="1" id="KW-0677">Repeat</keyword>
<comment type="caution">
    <text evidence="4">The sequence shown here is derived from an EMBL/GenBank/DDBJ whole genome shotgun (WGS) entry which is preliminary data.</text>
</comment>
<dbReference type="FunFam" id="1.25.40.10:FF:001074">
    <property type="entry name" value="Pentatricopeptide repeat-containing protein, mitochondrial"/>
    <property type="match status" value="1"/>
</dbReference>
<dbReference type="OMA" id="NRWDHVA"/>
<feature type="repeat" description="PPR" evidence="2">
    <location>
        <begin position="50"/>
        <end position="85"/>
    </location>
</feature>
<dbReference type="Pfam" id="PF14432">
    <property type="entry name" value="DYW_deaminase"/>
    <property type="match status" value="1"/>
</dbReference>
<dbReference type="NCBIfam" id="TIGR00756">
    <property type="entry name" value="PPR"/>
    <property type="match status" value="7"/>
</dbReference>
<dbReference type="PANTHER" id="PTHR47926">
    <property type="entry name" value="PENTATRICOPEPTIDE REPEAT-CONTAINING PROTEIN"/>
    <property type="match status" value="1"/>
</dbReference>
<dbReference type="InterPro" id="IPR032867">
    <property type="entry name" value="DYW_dom"/>
</dbReference>
<sequence length="614" mass="69542">MISTTPSSGKSQPSDHLDDIIYSNKMITNYIRIGDLDSARQVFEKMTVKTTVTWNSILAGYSKKPGKLKEAEQLFDIIPEPDVVTYNTMLSCYFNNSDIKTAWDFFHKIPIKDFASWNTMISGLSRNAKMSEAFELFSIMPEKNSVSWSAMISGYVEADDLDSAVDLFSKAPIKSVVAWTAMITGYMKFKKIELAEKLFEEMPVRNLVTWNSMISGYVENCRSTEGLKLFRRMVNMGIKPNPSSFSSVLLGCSNLSALELGKQIHQFICKIPLYSDTTVLTSLLSMYCKCGDLGNAQRLFDGIWRKDAVTWNAMISGYAQHGFGERAIQFFDEMKNKGIKPDWITFVAVLSACNHAGLVDRGIKYFESMKRDFGIEAIPDHYTCMVDLLGRAGLLDKAIDLINKMPYKPHSAIFGTLLGACRIHKNLELAEFAAQKLLDLDPKSAAGYVQLANVYATMDRWDQVAGVRQLMKQNKVVKTPGYSWIEVKNVVHEFRSGDRIHPELDSIHEKLNELKKKMKLEGYLPDLDFALHDVGEVQRELILLRHSEKLAIAFGLISTPKGTQIRVFKNLRICGDCHNAIKYISVIEEREIVIRDTVRFHHFKNGTCSCGDYW</sequence>
<feature type="repeat" description="PPR" evidence="2">
    <location>
        <begin position="113"/>
        <end position="147"/>
    </location>
</feature>
<protein>
    <submittedName>
        <fullName evidence="4">Pentatricopeptide repeat</fullName>
    </submittedName>
</protein>
<dbReference type="InParanoid" id="A0A200QJM3"/>
<dbReference type="OrthoDB" id="185373at2759"/>
<dbReference type="Proteomes" id="UP000195402">
    <property type="component" value="Unassembled WGS sequence"/>
</dbReference>
<evidence type="ECO:0000256" key="1">
    <source>
        <dbReference type="ARBA" id="ARBA00022737"/>
    </source>
</evidence>
<reference evidence="4 5" key="1">
    <citation type="journal article" date="2017" name="Mol. Plant">
        <title>The Genome of Medicinal Plant Macleaya cordata Provides New Insights into Benzylisoquinoline Alkaloids Metabolism.</title>
        <authorList>
            <person name="Liu X."/>
            <person name="Liu Y."/>
            <person name="Huang P."/>
            <person name="Ma Y."/>
            <person name="Qing Z."/>
            <person name="Tang Q."/>
            <person name="Cao H."/>
            <person name="Cheng P."/>
            <person name="Zheng Y."/>
            <person name="Yuan Z."/>
            <person name="Zhou Y."/>
            <person name="Liu J."/>
            <person name="Tang Z."/>
            <person name="Zhuo Y."/>
            <person name="Zhang Y."/>
            <person name="Yu L."/>
            <person name="Huang J."/>
            <person name="Yang P."/>
            <person name="Peng Q."/>
            <person name="Zhang J."/>
            <person name="Jiang W."/>
            <person name="Zhang Z."/>
            <person name="Lin K."/>
            <person name="Ro D.K."/>
            <person name="Chen X."/>
            <person name="Xiong X."/>
            <person name="Shang Y."/>
            <person name="Huang S."/>
            <person name="Zeng J."/>
        </authorList>
    </citation>
    <scope>NUCLEOTIDE SEQUENCE [LARGE SCALE GENOMIC DNA]</scope>
    <source>
        <strain evidence="5">cv. BLH2017</strain>
        <tissue evidence="4">Root</tissue>
    </source>
</reference>
<dbReference type="Pfam" id="PF12854">
    <property type="entry name" value="PPR_1"/>
    <property type="match status" value="1"/>
</dbReference>
<feature type="repeat" description="PPR" evidence="2">
    <location>
        <begin position="175"/>
        <end position="205"/>
    </location>
</feature>
<feature type="repeat" description="PPR" evidence="2">
    <location>
        <begin position="206"/>
        <end position="240"/>
    </location>
</feature>
<dbReference type="InterPro" id="IPR011990">
    <property type="entry name" value="TPR-like_helical_dom_sf"/>
</dbReference>
<dbReference type="GO" id="GO:0009451">
    <property type="term" value="P:RNA modification"/>
    <property type="evidence" value="ECO:0007669"/>
    <property type="project" value="InterPro"/>
</dbReference>
<accession>A0A200QJM3</accession>
<keyword evidence="5" id="KW-1185">Reference proteome</keyword>
<dbReference type="GO" id="GO:0008270">
    <property type="term" value="F:zinc ion binding"/>
    <property type="evidence" value="ECO:0007669"/>
    <property type="project" value="InterPro"/>
</dbReference>
<gene>
    <name evidence="4" type="ORF">BVC80_8969g12</name>
</gene>
<organism evidence="4 5">
    <name type="scientific">Macleaya cordata</name>
    <name type="common">Five-seeded plume-poppy</name>
    <name type="synonym">Bocconia cordata</name>
    <dbReference type="NCBI Taxonomy" id="56857"/>
    <lineage>
        <taxon>Eukaryota</taxon>
        <taxon>Viridiplantae</taxon>
        <taxon>Streptophyta</taxon>
        <taxon>Embryophyta</taxon>
        <taxon>Tracheophyta</taxon>
        <taxon>Spermatophyta</taxon>
        <taxon>Magnoliopsida</taxon>
        <taxon>Ranunculales</taxon>
        <taxon>Papaveraceae</taxon>
        <taxon>Papaveroideae</taxon>
        <taxon>Macleaya</taxon>
    </lineage>
</organism>
<dbReference type="Gene3D" id="1.25.40.10">
    <property type="entry name" value="Tetratricopeptide repeat domain"/>
    <property type="match status" value="3"/>
</dbReference>
<dbReference type="Pfam" id="PF20431">
    <property type="entry name" value="E_motif"/>
    <property type="match status" value="1"/>
</dbReference>
<dbReference type="InterPro" id="IPR046960">
    <property type="entry name" value="PPR_At4g14850-like_plant"/>
</dbReference>
<dbReference type="PROSITE" id="PS51375">
    <property type="entry name" value="PPR"/>
    <property type="match status" value="5"/>
</dbReference>
<dbReference type="FunFam" id="1.25.40.10:FF:001531">
    <property type="entry name" value="Pentatricopeptide repeat-containing protein At4g16835, mitochondrial"/>
    <property type="match status" value="1"/>
</dbReference>
<dbReference type="FunFam" id="1.25.40.10:FF:000553">
    <property type="entry name" value="Pentatricopeptide repeat-containing protein, mitochondrial"/>
    <property type="match status" value="1"/>
</dbReference>
<dbReference type="SUPFAM" id="SSF48452">
    <property type="entry name" value="TPR-like"/>
    <property type="match status" value="1"/>
</dbReference>
<dbReference type="Pfam" id="PF01535">
    <property type="entry name" value="PPR"/>
    <property type="match status" value="6"/>
</dbReference>
<evidence type="ECO:0000259" key="3">
    <source>
        <dbReference type="Pfam" id="PF14432"/>
    </source>
</evidence>
<proteinExistence type="predicted"/>
<dbReference type="PANTHER" id="PTHR47926:SF410">
    <property type="entry name" value="(WILD MALAYSIAN BANANA) HYPOTHETICAL PROTEIN"/>
    <property type="match status" value="1"/>
</dbReference>
<dbReference type="EMBL" id="MVGT01001879">
    <property type="protein sequence ID" value="OVA10587.1"/>
    <property type="molecule type" value="Genomic_DNA"/>
</dbReference>
<dbReference type="InterPro" id="IPR046848">
    <property type="entry name" value="E_motif"/>
</dbReference>